<dbReference type="NCBIfam" id="TIGR00726">
    <property type="entry name" value="peptidoglycan editing factor PgeF"/>
    <property type="match status" value="1"/>
</dbReference>
<name>A0A1H7UFL4_9BACT</name>
<dbReference type="EMBL" id="FOBS01000001">
    <property type="protein sequence ID" value="SEL95852.1"/>
    <property type="molecule type" value="Genomic_DNA"/>
</dbReference>
<gene>
    <name evidence="11" type="ORF">SAMN04489760_101165</name>
</gene>
<keyword evidence="6" id="KW-0862">Zinc</keyword>
<keyword evidence="5" id="KW-0378">Hydrolase</keyword>
<dbReference type="InterPro" id="IPR003730">
    <property type="entry name" value="Cu_polyphenol_OxRdtase"/>
</dbReference>
<dbReference type="GO" id="GO:0016787">
    <property type="term" value="F:hydrolase activity"/>
    <property type="evidence" value="ECO:0007669"/>
    <property type="project" value="UniProtKB-KW"/>
</dbReference>
<keyword evidence="3" id="KW-0808">Transferase</keyword>
<evidence type="ECO:0000256" key="1">
    <source>
        <dbReference type="ARBA" id="ARBA00000553"/>
    </source>
</evidence>
<evidence type="ECO:0000313" key="12">
    <source>
        <dbReference type="Proteomes" id="UP000198744"/>
    </source>
</evidence>
<sequence>MFPIAQRNSVTFLQAENFLDFNFLTHAFCSRRGGVSQGAFSSLNMTTAQGDEEQRVEENWKILSRSFDIPGESFLVLDQVHKDEVLVVREDPDPVSDRPVPVCDACVTQLPEVALCIRTADCVPIFLLDPSRRVVGAIHAGWGGTALQIAARVIDVMTREFQCRPAEILAAIGPSIGPCCYEVDRRVYLAMRHHAGSEKFFRTASRSEKWNLDLPLANLHQLLEKGLRRKNIASSGQCTFCNPDLFFSHRRDLGVTGRHVNFIMLKKS</sequence>
<keyword evidence="4" id="KW-0479">Metal-binding</keyword>
<evidence type="ECO:0000256" key="2">
    <source>
        <dbReference type="ARBA" id="ARBA00007353"/>
    </source>
</evidence>
<comment type="catalytic activity">
    <reaction evidence="1">
        <text>inosine + phosphate = alpha-D-ribose 1-phosphate + hypoxanthine</text>
        <dbReference type="Rhea" id="RHEA:27646"/>
        <dbReference type="ChEBI" id="CHEBI:17368"/>
        <dbReference type="ChEBI" id="CHEBI:17596"/>
        <dbReference type="ChEBI" id="CHEBI:43474"/>
        <dbReference type="ChEBI" id="CHEBI:57720"/>
        <dbReference type="EC" id="2.4.2.1"/>
    </reaction>
    <physiologicalReaction direction="left-to-right" evidence="1">
        <dbReference type="Rhea" id="RHEA:27647"/>
    </physiologicalReaction>
</comment>
<evidence type="ECO:0000256" key="6">
    <source>
        <dbReference type="ARBA" id="ARBA00022833"/>
    </source>
</evidence>
<organism evidence="11 12">
    <name type="scientific">Syntrophus gentianae</name>
    <dbReference type="NCBI Taxonomy" id="43775"/>
    <lineage>
        <taxon>Bacteria</taxon>
        <taxon>Pseudomonadati</taxon>
        <taxon>Thermodesulfobacteriota</taxon>
        <taxon>Syntrophia</taxon>
        <taxon>Syntrophales</taxon>
        <taxon>Syntrophaceae</taxon>
        <taxon>Syntrophus</taxon>
    </lineage>
</organism>
<evidence type="ECO:0000256" key="7">
    <source>
        <dbReference type="ARBA" id="ARBA00047989"/>
    </source>
</evidence>
<comment type="catalytic activity">
    <reaction evidence="8">
        <text>adenosine + phosphate = alpha-D-ribose 1-phosphate + adenine</text>
        <dbReference type="Rhea" id="RHEA:27642"/>
        <dbReference type="ChEBI" id="CHEBI:16335"/>
        <dbReference type="ChEBI" id="CHEBI:16708"/>
        <dbReference type="ChEBI" id="CHEBI:43474"/>
        <dbReference type="ChEBI" id="CHEBI:57720"/>
        <dbReference type="EC" id="2.4.2.1"/>
    </reaction>
    <physiologicalReaction direction="left-to-right" evidence="8">
        <dbReference type="Rhea" id="RHEA:27643"/>
    </physiologicalReaction>
</comment>
<dbReference type="Pfam" id="PF02578">
    <property type="entry name" value="Cu-oxidase_4"/>
    <property type="match status" value="1"/>
</dbReference>
<evidence type="ECO:0000313" key="11">
    <source>
        <dbReference type="EMBL" id="SEL95852.1"/>
    </source>
</evidence>
<dbReference type="CDD" id="cd16833">
    <property type="entry name" value="YfiH"/>
    <property type="match status" value="1"/>
</dbReference>
<evidence type="ECO:0000256" key="8">
    <source>
        <dbReference type="ARBA" id="ARBA00048968"/>
    </source>
</evidence>
<dbReference type="Gene3D" id="3.60.140.10">
    <property type="entry name" value="CNF1/YfiH-like putative cysteine hydrolases"/>
    <property type="match status" value="1"/>
</dbReference>
<dbReference type="InterPro" id="IPR011324">
    <property type="entry name" value="Cytotoxic_necrot_fac-like_cat"/>
</dbReference>
<dbReference type="RefSeq" id="WP_175476298.1">
    <property type="nucleotide sequence ID" value="NZ_FOBS01000001.1"/>
</dbReference>
<reference evidence="11 12" key="1">
    <citation type="submission" date="2016-10" db="EMBL/GenBank/DDBJ databases">
        <authorList>
            <person name="de Groot N.N."/>
        </authorList>
    </citation>
    <scope>NUCLEOTIDE SEQUENCE [LARGE SCALE GENOMIC DNA]</scope>
    <source>
        <strain evidence="11 12">DSM 8423</strain>
    </source>
</reference>
<dbReference type="Proteomes" id="UP000198744">
    <property type="component" value="Unassembled WGS sequence"/>
</dbReference>
<dbReference type="PANTHER" id="PTHR30616">
    <property type="entry name" value="UNCHARACTERIZED PROTEIN YFIH"/>
    <property type="match status" value="1"/>
</dbReference>
<dbReference type="InterPro" id="IPR038371">
    <property type="entry name" value="Cu_polyphenol_OxRdtase_sf"/>
</dbReference>
<evidence type="ECO:0000256" key="3">
    <source>
        <dbReference type="ARBA" id="ARBA00022679"/>
    </source>
</evidence>
<evidence type="ECO:0000256" key="5">
    <source>
        <dbReference type="ARBA" id="ARBA00022801"/>
    </source>
</evidence>
<evidence type="ECO:0000256" key="10">
    <source>
        <dbReference type="RuleBase" id="RU361274"/>
    </source>
</evidence>
<dbReference type="GO" id="GO:0005507">
    <property type="term" value="F:copper ion binding"/>
    <property type="evidence" value="ECO:0007669"/>
    <property type="project" value="TreeGrafter"/>
</dbReference>
<comment type="catalytic activity">
    <reaction evidence="9">
        <text>S-methyl-5'-thioadenosine + phosphate = 5-(methylsulfanyl)-alpha-D-ribose 1-phosphate + adenine</text>
        <dbReference type="Rhea" id="RHEA:11852"/>
        <dbReference type="ChEBI" id="CHEBI:16708"/>
        <dbReference type="ChEBI" id="CHEBI:17509"/>
        <dbReference type="ChEBI" id="CHEBI:43474"/>
        <dbReference type="ChEBI" id="CHEBI:58533"/>
        <dbReference type="EC" id="2.4.2.28"/>
    </reaction>
    <physiologicalReaction direction="left-to-right" evidence="9">
        <dbReference type="Rhea" id="RHEA:11853"/>
    </physiologicalReaction>
</comment>
<proteinExistence type="inferred from homology"/>
<keyword evidence="12" id="KW-1185">Reference proteome</keyword>
<dbReference type="PANTHER" id="PTHR30616:SF2">
    <property type="entry name" value="PURINE NUCLEOSIDE PHOSPHORYLASE LACC1"/>
    <property type="match status" value="1"/>
</dbReference>
<accession>A0A1H7UFL4</accession>
<evidence type="ECO:0000256" key="9">
    <source>
        <dbReference type="ARBA" id="ARBA00049893"/>
    </source>
</evidence>
<dbReference type="AlphaFoldDB" id="A0A1H7UFL4"/>
<dbReference type="GO" id="GO:0017061">
    <property type="term" value="F:S-methyl-5-thioadenosine phosphorylase activity"/>
    <property type="evidence" value="ECO:0007669"/>
    <property type="project" value="UniProtKB-EC"/>
</dbReference>
<evidence type="ECO:0000256" key="4">
    <source>
        <dbReference type="ARBA" id="ARBA00022723"/>
    </source>
</evidence>
<comment type="catalytic activity">
    <reaction evidence="7">
        <text>adenosine + H2O + H(+) = inosine + NH4(+)</text>
        <dbReference type="Rhea" id="RHEA:24408"/>
        <dbReference type="ChEBI" id="CHEBI:15377"/>
        <dbReference type="ChEBI" id="CHEBI:15378"/>
        <dbReference type="ChEBI" id="CHEBI:16335"/>
        <dbReference type="ChEBI" id="CHEBI:17596"/>
        <dbReference type="ChEBI" id="CHEBI:28938"/>
        <dbReference type="EC" id="3.5.4.4"/>
    </reaction>
    <physiologicalReaction direction="left-to-right" evidence="7">
        <dbReference type="Rhea" id="RHEA:24409"/>
    </physiologicalReaction>
</comment>
<dbReference type="SUPFAM" id="SSF64438">
    <property type="entry name" value="CNF1/YfiH-like putative cysteine hydrolases"/>
    <property type="match status" value="1"/>
</dbReference>
<comment type="similarity">
    <text evidence="2 10">Belongs to the purine nucleoside phosphorylase YfiH/LACC1 family.</text>
</comment>
<dbReference type="STRING" id="43775.SAMN04489760_101165"/>
<protein>
    <recommendedName>
        <fullName evidence="10">Purine nucleoside phosphorylase</fullName>
    </recommendedName>
</protein>